<dbReference type="AlphaFoldDB" id="A0A090V9E0"/>
<name>A0A090V9E0_9FLAO</name>
<keyword evidence="5" id="KW-1185">Reference proteome</keyword>
<dbReference type="OrthoDB" id="669260at2"/>
<reference evidence="3 5" key="2">
    <citation type="submission" date="2019-03" db="EMBL/GenBank/DDBJ databases">
        <title>Genomic Encyclopedia of Type Strains, Phase III (KMG-III): the genomes of soil and plant-associated and newly described type strains.</title>
        <authorList>
            <person name="Whitman W."/>
        </authorList>
    </citation>
    <scope>NUCLEOTIDE SEQUENCE [LARGE SCALE GENOMIC DNA]</scope>
    <source>
        <strain evidence="3 5">CECT 8301</strain>
    </source>
</reference>
<evidence type="ECO:0000256" key="1">
    <source>
        <dbReference type="SAM" id="SignalP"/>
    </source>
</evidence>
<feature type="signal peptide" evidence="1">
    <location>
        <begin position="1"/>
        <end position="18"/>
    </location>
</feature>
<gene>
    <name evidence="3" type="ORF">DFQ06_1652</name>
    <name evidence="2" type="ORF">JCM19300_4391</name>
</gene>
<dbReference type="Proteomes" id="UP000294824">
    <property type="component" value="Unassembled WGS sequence"/>
</dbReference>
<evidence type="ECO:0000313" key="2">
    <source>
        <dbReference type="EMBL" id="GAL61445.1"/>
    </source>
</evidence>
<dbReference type="EMBL" id="BBNQ01000002">
    <property type="protein sequence ID" value="GAL61445.1"/>
    <property type="molecule type" value="Genomic_DNA"/>
</dbReference>
<sequence length="178" mass="21030">MKNTIITLLLLFPIFSWADAWDNLTLQQAEQVCEFLNTDPYILDYCDCCDYEGEYATKIYLMKVKSTEIISCDWNSEYYSVRADVDVLAEIPYIKEGPDINYAHRYKSKEALVITMNYTWAYNEQKKKATPIYTIIPYNIYGETNQNSGSCKAFTSFPNPKQIKNRKYKKWYNKKFQI</sequence>
<keyword evidence="1" id="KW-0732">Signal</keyword>
<dbReference type="EMBL" id="SORL01000007">
    <property type="protein sequence ID" value="TDY64731.1"/>
    <property type="molecule type" value="Genomic_DNA"/>
</dbReference>
<feature type="chain" id="PRO_5044540280" evidence="1">
    <location>
        <begin position="19"/>
        <end position="178"/>
    </location>
</feature>
<reference evidence="2 4" key="1">
    <citation type="journal article" date="2014" name="Genome Announc.">
        <title>Draft Genome Sequences of Marine Flavobacterium Algibacter lectus Strains SS8 and NR4.</title>
        <authorList>
            <person name="Takatani N."/>
            <person name="Nakanishi M."/>
            <person name="Meirelles P."/>
            <person name="Mino S."/>
            <person name="Suda W."/>
            <person name="Oshima K."/>
            <person name="Hattori M."/>
            <person name="Ohkuma M."/>
            <person name="Hosokawa M."/>
            <person name="Miyashita K."/>
            <person name="Thompson F.L."/>
            <person name="Niwa A."/>
            <person name="Sawabe T."/>
            <person name="Sawabe T."/>
        </authorList>
    </citation>
    <scope>NUCLEOTIDE SEQUENCE [LARGE SCALE GENOMIC DNA]</scope>
    <source>
        <strain evidence="2 4">JCM 19300</strain>
    </source>
</reference>
<organism evidence="2 4">
    <name type="scientific">Algibacter lectus</name>
    <dbReference type="NCBI Taxonomy" id="221126"/>
    <lineage>
        <taxon>Bacteria</taxon>
        <taxon>Pseudomonadati</taxon>
        <taxon>Bacteroidota</taxon>
        <taxon>Flavobacteriia</taxon>
        <taxon>Flavobacteriales</taxon>
        <taxon>Flavobacteriaceae</taxon>
        <taxon>Algibacter</taxon>
    </lineage>
</organism>
<accession>A0A090V9E0</accession>
<evidence type="ECO:0000313" key="5">
    <source>
        <dbReference type="Proteomes" id="UP000294824"/>
    </source>
</evidence>
<evidence type="ECO:0000313" key="4">
    <source>
        <dbReference type="Proteomes" id="UP000029644"/>
    </source>
</evidence>
<evidence type="ECO:0000313" key="3">
    <source>
        <dbReference type="EMBL" id="TDY64731.1"/>
    </source>
</evidence>
<proteinExistence type="predicted"/>
<dbReference type="RefSeq" id="WP_042503192.1">
    <property type="nucleotide sequence ID" value="NZ_BBNQ01000002.1"/>
</dbReference>
<accession>A0A4V3HHC7</accession>
<protein>
    <submittedName>
        <fullName evidence="2">Uncharacterized protein</fullName>
    </submittedName>
</protein>
<comment type="caution">
    <text evidence="2">The sequence shown here is derived from an EMBL/GenBank/DDBJ whole genome shotgun (WGS) entry which is preliminary data.</text>
</comment>
<dbReference type="Proteomes" id="UP000029644">
    <property type="component" value="Unassembled WGS sequence"/>
</dbReference>